<dbReference type="InterPro" id="IPR002048">
    <property type="entry name" value="EF_hand_dom"/>
</dbReference>
<evidence type="ECO:0000256" key="1">
    <source>
        <dbReference type="ARBA" id="ARBA00022737"/>
    </source>
</evidence>
<dbReference type="InterPro" id="IPR011992">
    <property type="entry name" value="EF-hand-dom_pair"/>
</dbReference>
<keyword evidence="3" id="KW-0479">Metal-binding</keyword>
<dbReference type="InterPro" id="IPR045198">
    <property type="entry name" value="CNBL1-10"/>
</dbReference>
<comment type="caution">
    <text evidence="5">The sequence shown here is derived from an EMBL/GenBank/DDBJ whole genome shotgun (WGS) entry which is preliminary data.</text>
</comment>
<keyword evidence="6" id="KW-1185">Reference proteome</keyword>
<feature type="domain" description="EF-hand" evidence="4">
    <location>
        <begin position="107"/>
        <end position="142"/>
    </location>
</feature>
<proteinExistence type="inferred from homology"/>
<evidence type="ECO:0000259" key="4">
    <source>
        <dbReference type="PROSITE" id="PS50222"/>
    </source>
</evidence>
<dbReference type="Pfam" id="PF13202">
    <property type="entry name" value="EF-hand_5"/>
    <property type="match status" value="1"/>
</dbReference>
<evidence type="ECO:0000313" key="6">
    <source>
        <dbReference type="Proteomes" id="UP001642260"/>
    </source>
</evidence>
<dbReference type="GO" id="GO:0005509">
    <property type="term" value="F:calcium ion binding"/>
    <property type="evidence" value="ECO:0007669"/>
    <property type="project" value="UniProtKB-UniRule"/>
</dbReference>
<dbReference type="Proteomes" id="UP001642260">
    <property type="component" value="Unassembled WGS sequence"/>
</dbReference>
<accession>A0ABC8JMD4</accession>
<dbReference type="CDD" id="cd00051">
    <property type="entry name" value="EFh"/>
    <property type="match status" value="1"/>
</dbReference>
<keyword evidence="1 3" id="KW-0677">Repeat</keyword>
<dbReference type="EMBL" id="CAKOAT010124821">
    <property type="protein sequence ID" value="CAH8334350.1"/>
    <property type="molecule type" value="Genomic_DNA"/>
</dbReference>
<dbReference type="AlphaFoldDB" id="A0ABC8JMD4"/>
<evidence type="ECO:0000313" key="5">
    <source>
        <dbReference type="EMBL" id="CAH8334350.1"/>
    </source>
</evidence>
<protein>
    <recommendedName>
        <fullName evidence="3">Calcineurin B-like protein</fullName>
    </recommendedName>
</protein>
<comment type="subcellular location">
    <subcellularLocation>
        <location evidence="3">Membrane</location>
    </subcellularLocation>
</comment>
<feature type="domain" description="EF-hand" evidence="4">
    <location>
        <begin position="70"/>
        <end position="105"/>
    </location>
</feature>
<dbReference type="Pfam" id="PF13499">
    <property type="entry name" value="EF-hand_7"/>
    <property type="match status" value="1"/>
</dbReference>
<dbReference type="PRINTS" id="PR00450">
    <property type="entry name" value="RECOVERIN"/>
</dbReference>
<comment type="subunit">
    <text evidence="3">Homodimer. Interacts with CIPK.</text>
</comment>
<gene>
    <name evidence="5" type="ORF">ERUC_LOCUS13099</name>
</gene>
<dbReference type="Gene3D" id="1.10.238.10">
    <property type="entry name" value="EF-hand"/>
    <property type="match status" value="1"/>
</dbReference>
<dbReference type="GO" id="GO:0019900">
    <property type="term" value="F:kinase binding"/>
    <property type="evidence" value="ECO:0007669"/>
    <property type="project" value="UniProtKB-UniRule"/>
</dbReference>
<dbReference type="PANTHER" id="PTHR23056">
    <property type="entry name" value="CALCINEURIN B"/>
    <property type="match status" value="1"/>
</dbReference>
<keyword evidence="3" id="KW-0106">Calcium</keyword>
<feature type="domain" description="EF-hand" evidence="4">
    <location>
        <begin position="151"/>
        <end position="186"/>
    </location>
</feature>
<dbReference type="PANTHER" id="PTHR23056:SF110">
    <property type="entry name" value="CALMODULIN"/>
    <property type="match status" value="1"/>
</dbReference>
<name>A0ABC8JMD4_ERUVS</name>
<comment type="function">
    <text evidence="3">Acts as a calcium sensor. CBL proteins interact with CIPK serine-threonine protein kinases. Binding of a CBL protein to the regulatory NAF domain of a CIPK protein lead to the activation of the kinase in a calcium-dependent manner.</text>
</comment>
<dbReference type="PROSITE" id="PS50222">
    <property type="entry name" value="EF_HAND_2"/>
    <property type="match status" value="3"/>
</dbReference>
<comment type="similarity">
    <text evidence="2 3">Belongs to the calcineurin regulatory subunit family.</text>
</comment>
<evidence type="ECO:0000256" key="2">
    <source>
        <dbReference type="ARBA" id="ARBA00023774"/>
    </source>
</evidence>
<reference evidence="5 6" key="1">
    <citation type="submission" date="2022-03" db="EMBL/GenBank/DDBJ databases">
        <authorList>
            <person name="Macdonald S."/>
            <person name="Ahmed S."/>
            <person name="Newling K."/>
        </authorList>
    </citation>
    <scope>NUCLEOTIDE SEQUENCE [LARGE SCALE GENOMIC DNA]</scope>
</reference>
<sequence>MGCSLSKKKKNAKRPPGYEEPDLLASVTPFTVEEVEALYELFKKLSNSIIVDDLIHKEEFQLALFRNRNRKNLFADRIFDVFDVKRNGVIEFGEFVRSLGVFHPNAPVHEKIKFAFKLYDLRQTGFIEREELKEMVIALLHESELVLSEDLIELMVDKAFMEADRKKDGKIDIDEWKDFVSMNPSLIKNMTLPYLKDIKGTFPSFVSSCEDEELELQNLYF</sequence>
<evidence type="ECO:0000256" key="3">
    <source>
        <dbReference type="RuleBase" id="RU369080"/>
    </source>
</evidence>
<dbReference type="SUPFAM" id="SSF47473">
    <property type="entry name" value="EF-hand"/>
    <property type="match status" value="1"/>
</dbReference>
<dbReference type="FunFam" id="1.10.238.10:FF:000073">
    <property type="entry name" value="calcineurin B-like protein 3"/>
    <property type="match status" value="1"/>
</dbReference>
<organism evidence="5 6">
    <name type="scientific">Eruca vesicaria subsp. sativa</name>
    <name type="common">Garden rocket</name>
    <name type="synonym">Eruca sativa</name>
    <dbReference type="NCBI Taxonomy" id="29727"/>
    <lineage>
        <taxon>Eukaryota</taxon>
        <taxon>Viridiplantae</taxon>
        <taxon>Streptophyta</taxon>
        <taxon>Embryophyta</taxon>
        <taxon>Tracheophyta</taxon>
        <taxon>Spermatophyta</taxon>
        <taxon>Magnoliopsida</taxon>
        <taxon>eudicotyledons</taxon>
        <taxon>Gunneridae</taxon>
        <taxon>Pentapetalae</taxon>
        <taxon>rosids</taxon>
        <taxon>malvids</taxon>
        <taxon>Brassicales</taxon>
        <taxon>Brassicaceae</taxon>
        <taxon>Brassiceae</taxon>
        <taxon>Eruca</taxon>
    </lineage>
</organism>
<keyword evidence="3" id="KW-0472">Membrane</keyword>
<dbReference type="GO" id="GO:0019722">
    <property type="term" value="P:calcium-mediated signaling"/>
    <property type="evidence" value="ECO:0007669"/>
    <property type="project" value="UniProtKB-UniRule"/>
</dbReference>
<dbReference type="SMART" id="SM00054">
    <property type="entry name" value="EFh"/>
    <property type="match status" value="3"/>
</dbReference>
<dbReference type="GO" id="GO:0016020">
    <property type="term" value="C:membrane"/>
    <property type="evidence" value="ECO:0007669"/>
    <property type="project" value="UniProtKB-SubCell"/>
</dbReference>